<keyword evidence="5" id="KW-0678">Repressor</keyword>
<keyword evidence="7" id="KW-0804">Transcription</keyword>
<evidence type="ECO:0000313" key="11">
    <source>
        <dbReference type="Proteomes" id="UP000078561"/>
    </source>
</evidence>
<name>A0A168L345_ABSGL</name>
<keyword evidence="8" id="KW-0539">Nucleus</keyword>
<dbReference type="InterPro" id="IPR013734">
    <property type="entry name" value="TF_Nrm1/Whi5"/>
</dbReference>
<keyword evidence="11" id="KW-1185">Reference proteome</keyword>
<sequence>MTDHSLLERQQDLDITKVNSGTNVNRESSSYCLHICDEHVVIDRLLTLFLSFCLSLCLSTSLCFVVQHLESLKTRLGFARFKLRNGWENNTLLDVESLWKERQRQMIDALPTPRFTQRDILDNRTLHPHYHYRPSINGLSTTTPPFISKKRSQHERRHSYQQEQKKKAKLTRSFSTPTTSDSSFLQPKEQYTSPSSSSPLSSSALPPSPYSGYHYDNSKDGLSDSEEYHHQHHHHYHHHHHHINATTPDYKRLITHTPPSPPADKDTLHHSATAPTHLITPPRGIRSSLDYLSYAIAMTENQPIGGGVHLGFENKGDLQPLGFRVPILAADYKLFLGNATDRTIRTEPTCVS</sequence>
<reference evidence="10" key="1">
    <citation type="submission" date="2016-04" db="EMBL/GenBank/DDBJ databases">
        <authorList>
            <person name="Evans L.H."/>
            <person name="Alamgir A."/>
            <person name="Owens N."/>
            <person name="Weber N.D."/>
            <person name="Virtaneva K."/>
            <person name="Barbian K."/>
            <person name="Babar A."/>
            <person name="Rosenke K."/>
        </authorList>
    </citation>
    <scope>NUCLEOTIDE SEQUENCE [LARGE SCALE GENOMIC DNA]</scope>
    <source>
        <strain evidence="10">CBS 101.48</strain>
    </source>
</reference>
<feature type="compositionally biased region" description="Basic residues" evidence="9">
    <location>
        <begin position="230"/>
        <end position="243"/>
    </location>
</feature>
<dbReference type="AlphaFoldDB" id="A0A168L345"/>
<comment type="subcellular location">
    <subcellularLocation>
        <location evidence="2">Cytoplasm</location>
    </subcellularLocation>
    <subcellularLocation>
        <location evidence="1">Nucleus</location>
    </subcellularLocation>
</comment>
<dbReference type="Proteomes" id="UP000078561">
    <property type="component" value="Unassembled WGS sequence"/>
</dbReference>
<evidence type="ECO:0000256" key="4">
    <source>
        <dbReference type="ARBA" id="ARBA00022490"/>
    </source>
</evidence>
<feature type="compositionally biased region" description="Basic residues" evidence="9">
    <location>
        <begin position="148"/>
        <end position="157"/>
    </location>
</feature>
<dbReference type="EMBL" id="LT550481">
    <property type="protein sequence ID" value="SAL95956.1"/>
    <property type="molecule type" value="Genomic_DNA"/>
</dbReference>
<dbReference type="GO" id="GO:0005737">
    <property type="term" value="C:cytoplasm"/>
    <property type="evidence" value="ECO:0007669"/>
    <property type="project" value="UniProtKB-SubCell"/>
</dbReference>
<feature type="compositionally biased region" description="Low complexity" evidence="9">
    <location>
        <begin position="193"/>
        <end position="205"/>
    </location>
</feature>
<evidence type="ECO:0000256" key="5">
    <source>
        <dbReference type="ARBA" id="ARBA00022491"/>
    </source>
</evidence>
<gene>
    <name evidence="10" type="primary">ABSGL_01297.1 scaffold 1223</name>
</gene>
<evidence type="ECO:0000256" key="7">
    <source>
        <dbReference type="ARBA" id="ARBA00023163"/>
    </source>
</evidence>
<keyword evidence="4" id="KW-0963">Cytoplasm</keyword>
<evidence type="ECO:0000256" key="2">
    <source>
        <dbReference type="ARBA" id="ARBA00004496"/>
    </source>
</evidence>
<proteinExistence type="inferred from homology"/>
<evidence type="ECO:0000256" key="3">
    <source>
        <dbReference type="ARBA" id="ARBA00006922"/>
    </source>
</evidence>
<comment type="similarity">
    <text evidence="3">Belongs to the WHI5/NRM1 family.</text>
</comment>
<feature type="compositionally biased region" description="Basic and acidic residues" evidence="9">
    <location>
        <begin position="216"/>
        <end position="229"/>
    </location>
</feature>
<dbReference type="GO" id="GO:0005634">
    <property type="term" value="C:nucleus"/>
    <property type="evidence" value="ECO:0007669"/>
    <property type="project" value="UniProtKB-SubCell"/>
</dbReference>
<dbReference type="InParanoid" id="A0A168L345"/>
<feature type="compositionally biased region" description="Low complexity" evidence="9">
    <location>
        <begin position="171"/>
        <end position="183"/>
    </location>
</feature>
<keyword evidence="6" id="KW-0805">Transcription regulation</keyword>
<protein>
    <submittedName>
        <fullName evidence="10">Uncharacterized protein</fullName>
    </submittedName>
</protein>
<feature type="region of interest" description="Disordered" evidence="9">
    <location>
        <begin position="132"/>
        <end position="245"/>
    </location>
</feature>
<accession>A0A168L345</accession>
<organism evidence="10">
    <name type="scientific">Absidia glauca</name>
    <name type="common">Pin mould</name>
    <dbReference type="NCBI Taxonomy" id="4829"/>
    <lineage>
        <taxon>Eukaryota</taxon>
        <taxon>Fungi</taxon>
        <taxon>Fungi incertae sedis</taxon>
        <taxon>Mucoromycota</taxon>
        <taxon>Mucoromycotina</taxon>
        <taxon>Mucoromycetes</taxon>
        <taxon>Mucorales</taxon>
        <taxon>Cunninghamellaceae</taxon>
        <taxon>Absidia</taxon>
    </lineage>
</organism>
<evidence type="ECO:0000256" key="6">
    <source>
        <dbReference type="ARBA" id="ARBA00023015"/>
    </source>
</evidence>
<evidence type="ECO:0000256" key="8">
    <source>
        <dbReference type="ARBA" id="ARBA00023242"/>
    </source>
</evidence>
<evidence type="ECO:0000256" key="1">
    <source>
        <dbReference type="ARBA" id="ARBA00004123"/>
    </source>
</evidence>
<evidence type="ECO:0000313" key="10">
    <source>
        <dbReference type="EMBL" id="SAL95956.1"/>
    </source>
</evidence>
<dbReference type="OrthoDB" id="2359117at2759"/>
<dbReference type="Pfam" id="PF08528">
    <property type="entry name" value="Whi5"/>
    <property type="match status" value="1"/>
</dbReference>
<evidence type="ECO:0000256" key="9">
    <source>
        <dbReference type="SAM" id="MobiDB-lite"/>
    </source>
</evidence>